<keyword evidence="2" id="KW-0805">Transcription regulation</keyword>
<dbReference type="NCBIfam" id="TIGR02937">
    <property type="entry name" value="sigma70-ECF"/>
    <property type="match status" value="1"/>
</dbReference>
<dbReference type="InterPro" id="IPR039425">
    <property type="entry name" value="RNA_pol_sigma-70-like"/>
</dbReference>
<proteinExistence type="inferred from homology"/>
<dbReference type="EMBL" id="JBHUCX010000028">
    <property type="protein sequence ID" value="MFD1675309.1"/>
    <property type="molecule type" value="Genomic_DNA"/>
</dbReference>
<evidence type="ECO:0000256" key="3">
    <source>
        <dbReference type="ARBA" id="ARBA00023082"/>
    </source>
</evidence>
<dbReference type="Proteomes" id="UP001597079">
    <property type="component" value="Unassembled WGS sequence"/>
</dbReference>
<keyword evidence="3" id="KW-0731">Sigma factor</keyword>
<dbReference type="InterPro" id="IPR013249">
    <property type="entry name" value="RNA_pol_sigma70_r4_t2"/>
</dbReference>
<feature type="domain" description="RNA polymerase sigma-70 region 2" evidence="5">
    <location>
        <begin position="14"/>
        <end position="80"/>
    </location>
</feature>
<keyword evidence="8" id="KW-1185">Reference proteome</keyword>
<evidence type="ECO:0000256" key="2">
    <source>
        <dbReference type="ARBA" id="ARBA00023015"/>
    </source>
</evidence>
<dbReference type="RefSeq" id="WP_377943183.1">
    <property type="nucleotide sequence ID" value="NZ_JBHUCX010000028.1"/>
</dbReference>
<dbReference type="Gene3D" id="1.10.1740.10">
    <property type="match status" value="1"/>
</dbReference>
<evidence type="ECO:0000259" key="5">
    <source>
        <dbReference type="Pfam" id="PF04542"/>
    </source>
</evidence>
<sequence>MDNQLAAQESIRSLYELYSDDIYRYARLTLRDSNDACDVVQEVFLRAFRSWDSYRQTSNSKTWLMSIARNYMFDVFRKKRTEKSHIFLSEIIEVAIPESSEMSLEIEIALSRLKDTYRQVVILRHIENYSTQETAQILNWTEAKVRTTARRAIAKLREFLSPNSEEVDTKNAFRR</sequence>
<dbReference type="SUPFAM" id="SSF88946">
    <property type="entry name" value="Sigma2 domain of RNA polymerase sigma factors"/>
    <property type="match status" value="1"/>
</dbReference>
<dbReference type="PANTHER" id="PTHR43133:SF51">
    <property type="entry name" value="RNA POLYMERASE SIGMA FACTOR"/>
    <property type="match status" value="1"/>
</dbReference>
<protein>
    <submittedName>
        <fullName evidence="7">RNA polymerase sigma factor</fullName>
    </submittedName>
</protein>
<accession>A0ABW4JHN9</accession>
<dbReference type="InterPro" id="IPR013324">
    <property type="entry name" value="RNA_pol_sigma_r3/r4-like"/>
</dbReference>
<evidence type="ECO:0000313" key="7">
    <source>
        <dbReference type="EMBL" id="MFD1675309.1"/>
    </source>
</evidence>
<organism evidence="7 8">
    <name type="scientific">Alicyclobacillus fodiniaquatilis</name>
    <dbReference type="NCBI Taxonomy" id="1661150"/>
    <lineage>
        <taxon>Bacteria</taxon>
        <taxon>Bacillati</taxon>
        <taxon>Bacillota</taxon>
        <taxon>Bacilli</taxon>
        <taxon>Bacillales</taxon>
        <taxon>Alicyclobacillaceae</taxon>
        <taxon>Alicyclobacillus</taxon>
    </lineage>
</organism>
<dbReference type="Pfam" id="PF08281">
    <property type="entry name" value="Sigma70_r4_2"/>
    <property type="match status" value="1"/>
</dbReference>
<dbReference type="PANTHER" id="PTHR43133">
    <property type="entry name" value="RNA POLYMERASE ECF-TYPE SIGMA FACTO"/>
    <property type="match status" value="1"/>
</dbReference>
<keyword evidence="4" id="KW-0804">Transcription</keyword>
<reference evidence="8" key="1">
    <citation type="journal article" date="2019" name="Int. J. Syst. Evol. Microbiol.">
        <title>The Global Catalogue of Microorganisms (GCM) 10K type strain sequencing project: providing services to taxonomists for standard genome sequencing and annotation.</title>
        <authorList>
            <consortium name="The Broad Institute Genomics Platform"/>
            <consortium name="The Broad Institute Genome Sequencing Center for Infectious Disease"/>
            <person name="Wu L."/>
            <person name="Ma J."/>
        </authorList>
    </citation>
    <scope>NUCLEOTIDE SEQUENCE [LARGE SCALE GENOMIC DNA]</scope>
    <source>
        <strain evidence="8">CGMCC 1.12286</strain>
    </source>
</reference>
<gene>
    <name evidence="7" type="ORF">ACFSB2_11440</name>
</gene>
<dbReference type="Gene3D" id="1.10.10.10">
    <property type="entry name" value="Winged helix-like DNA-binding domain superfamily/Winged helix DNA-binding domain"/>
    <property type="match status" value="1"/>
</dbReference>
<evidence type="ECO:0000256" key="4">
    <source>
        <dbReference type="ARBA" id="ARBA00023163"/>
    </source>
</evidence>
<dbReference type="SUPFAM" id="SSF88659">
    <property type="entry name" value="Sigma3 and sigma4 domains of RNA polymerase sigma factors"/>
    <property type="match status" value="1"/>
</dbReference>
<dbReference type="InterPro" id="IPR036388">
    <property type="entry name" value="WH-like_DNA-bd_sf"/>
</dbReference>
<dbReference type="CDD" id="cd06171">
    <property type="entry name" value="Sigma70_r4"/>
    <property type="match status" value="1"/>
</dbReference>
<evidence type="ECO:0000313" key="8">
    <source>
        <dbReference type="Proteomes" id="UP001597079"/>
    </source>
</evidence>
<dbReference type="InterPro" id="IPR014284">
    <property type="entry name" value="RNA_pol_sigma-70_dom"/>
</dbReference>
<evidence type="ECO:0000256" key="1">
    <source>
        <dbReference type="ARBA" id="ARBA00010641"/>
    </source>
</evidence>
<dbReference type="Pfam" id="PF04542">
    <property type="entry name" value="Sigma70_r2"/>
    <property type="match status" value="1"/>
</dbReference>
<name>A0ABW4JHN9_9BACL</name>
<dbReference type="InterPro" id="IPR013325">
    <property type="entry name" value="RNA_pol_sigma_r2"/>
</dbReference>
<evidence type="ECO:0000259" key="6">
    <source>
        <dbReference type="Pfam" id="PF08281"/>
    </source>
</evidence>
<dbReference type="InterPro" id="IPR007627">
    <property type="entry name" value="RNA_pol_sigma70_r2"/>
</dbReference>
<feature type="domain" description="RNA polymerase sigma factor 70 region 4 type 2" evidence="6">
    <location>
        <begin position="105"/>
        <end position="156"/>
    </location>
</feature>
<comment type="similarity">
    <text evidence="1">Belongs to the sigma-70 factor family. ECF subfamily.</text>
</comment>
<comment type="caution">
    <text evidence="7">The sequence shown here is derived from an EMBL/GenBank/DDBJ whole genome shotgun (WGS) entry which is preliminary data.</text>
</comment>